<reference evidence="1 2" key="1">
    <citation type="journal article" date="2001" name="J. Virol.">
        <title>Genome sequence of a baculovirus pathogenic for Culex nigripalpus.</title>
        <authorList>
            <person name="Afonso C.L."/>
            <person name="Tulman E.R."/>
            <person name="Lu Z."/>
            <person name="Balinsky C.A."/>
            <person name="Moser B.A."/>
            <person name="Becnel J.J."/>
            <person name="Rock D.L."/>
            <person name="Kutish G.F."/>
        </authorList>
    </citation>
    <scope>NUCLEOTIDE SEQUENCE [LARGE SCALE GENOMIC DNA]</scope>
    <source>
        <strain evidence="2">Isolate Florida/1997</strain>
    </source>
</reference>
<accession>Q919J6</accession>
<dbReference type="Proteomes" id="UP000006635">
    <property type="component" value="Segment"/>
</dbReference>
<sequence>MYLEELDAITVLPHIFTAPLRLFRTPDEVLFVLQSELHVFKAHFSSLQPGSFVNLYDIQFVGKMLHNVSLHDTLVCTLGLKALVRQHFGTYSNSMVPALIEAERYTAELVRVPFELNSGRVIHIRMSTGGWLCYEDLREKLKNSNLVLTSNGPVGPDMVTMVRDIPEPMSEELRLVVRRAESNFLFAKWLRQRTIEAPPLQLVTIGGMTGVRTIGPNQFYVRASTLASMFPGANVAVYPKVRVGAWFDAINVRVLLQERRFVHLAKDCKTKFGPSRVLRSMVPLEVRYIMMGNKLWVCDCDLPVQEGPEVPRIRLDQLYPIGAELYECEMGLAMVEWANVSRGDSKLQEYLIQQGIYLRLA</sequence>
<gene>
    <name evidence="1" type="primary">CUN080</name>
</gene>
<evidence type="ECO:0000313" key="2">
    <source>
        <dbReference type="Proteomes" id="UP000006635"/>
    </source>
</evidence>
<evidence type="ECO:0000313" key="1">
    <source>
        <dbReference type="EMBL" id="AAK94158.1"/>
    </source>
</evidence>
<dbReference type="GeneID" id="921957"/>
<dbReference type="EMBL" id="AF403738">
    <property type="protein sequence ID" value="AAK94158.1"/>
    <property type="molecule type" value="Genomic_DNA"/>
</dbReference>
<organismHost>
    <name type="scientific">Culex nigripalpus</name>
    <dbReference type="NCBI Taxonomy" id="42429"/>
</organismHost>
<organism evidence="1 2">
    <name type="scientific">Culex nigripalpus nucleopolyhedrovirus (isolate Florida/1997)</name>
    <name type="common">CuniNPV</name>
    <dbReference type="NCBI Taxonomy" id="645993"/>
    <lineage>
        <taxon>Viruses</taxon>
        <taxon>Viruses incertae sedis</taxon>
        <taxon>Naldaviricetes</taxon>
        <taxon>Lefavirales</taxon>
        <taxon>Baculoviridae</taxon>
        <taxon>Deltabaculovirus</taxon>
    </lineage>
</organism>
<protein>
    <submittedName>
        <fullName evidence="1">Uncharacterized protein</fullName>
    </submittedName>
</protein>
<proteinExistence type="predicted"/>
<dbReference type="RefSeq" id="NP_203384.1">
    <property type="nucleotide sequence ID" value="NC_003084.1"/>
</dbReference>
<keyword evidence="2" id="KW-1185">Reference proteome</keyword>
<dbReference type="KEGG" id="vg:921957"/>
<name>Q919J6_NPVCO</name>